<comment type="caution">
    <text evidence="2">The sequence shown here is derived from an EMBL/GenBank/DDBJ whole genome shotgun (WGS) entry which is preliminary data.</text>
</comment>
<protein>
    <submittedName>
        <fullName evidence="2">Uncharacterized protein</fullName>
    </submittedName>
</protein>
<evidence type="ECO:0000313" key="3">
    <source>
        <dbReference type="Proteomes" id="UP000299102"/>
    </source>
</evidence>
<keyword evidence="3" id="KW-1185">Reference proteome</keyword>
<organism evidence="2 3">
    <name type="scientific">Eumeta variegata</name>
    <name type="common">Bagworm moth</name>
    <name type="synonym">Eumeta japonica</name>
    <dbReference type="NCBI Taxonomy" id="151549"/>
    <lineage>
        <taxon>Eukaryota</taxon>
        <taxon>Metazoa</taxon>
        <taxon>Ecdysozoa</taxon>
        <taxon>Arthropoda</taxon>
        <taxon>Hexapoda</taxon>
        <taxon>Insecta</taxon>
        <taxon>Pterygota</taxon>
        <taxon>Neoptera</taxon>
        <taxon>Endopterygota</taxon>
        <taxon>Lepidoptera</taxon>
        <taxon>Glossata</taxon>
        <taxon>Ditrysia</taxon>
        <taxon>Tineoidea</taxon>
        <taxon>Psychidae</taxon>
        <taxon>Oiketicinae</taxon>
        <taxon>Eumeta</taxon>
    </lineage>
</organism>
<feature type="compositionally biased region" description="Basic and acidic residues" evidence="1">
    <location>
        <begin position="28"/>
        <end position="42"/>
    </location>
</feature>
<proteinExistence type="predicted"/>
<dbReference type="EMBL" id="BGZK01000963">
    <property type="protein sequence ID" value="GBP66659.1"/>
    <property type="molecule type" value="Genomic_DNA"/>
</dbReference>
<feature type="region of interest" description="Disordered" evidence="1">
    <location>
        <begin position="25"/>
        <end position="67"/>
    </location>
</feature>
<feature type="compositionally biased region" description="Basic residues" evidence="1">
    <location>
        <begin position="57"/>
        <end position="67"/>
    </location>
</feature>
<accession>A0A4C1XWL6</accession>
<dbReference type="AlphaFoldDB" id="A0A4C1XWL6"/>
<name>A0A4C1XWL6_EUMVA</name>
<gene>
    <name evidence="2" type="ORF">EVAR_50484_1</name>
</gene>
<evidence type="ECO:0000256" key="1">
    <source>
        <dbReference type="SAM" id="MobiDB-lite"/>
    </source>
</evidence>
<reference evidence="2 3" key="1">
    <citation type="journal article" date="2019" name="Commun. Biol.">
        <title>The bagworm genome reveals a unique fibroin gene that provides high tensile strength.</title>
        <authorList>
            <person name="Kono N."/>
            <person name="Nakamura H."/>
            <person name="Ohtoshi R."/>
            <person name="Tomita M."/>
            <person name="Numata K."/>
            <person name="Arakawa K."/>
        </authorList>
    </citation>
    <scope>NUCLEOTIDE SEQUENCE [LARGE SCALE GENOMIC DNA]</scope>
</reference>
<evidence type="ECO:0000313" key="2">
    <source>
        <dbReference type="EMBL" id="GBP66659.1"/>
    </source>
</evidence>
<dbReference type="Proteomes" id="UP000299102">
    <property type="component" value="Unassembled WGS sequence"/>
</dbReference>
<sequence>MCRNNDSVKLSTVNLLRFMRCSMLTDRPANRESEKGHTEVHVGRAAHKTAPAPGRGRGQRRSPAPKR</sequence>